<comment type="caution">
    <text evidence="1">The sequence shown here is derived from an EMBL/GenBank/DDBJ whole genome shotgun (WGS) entry which is preliminary data.</text>
</comment>
<dbReference type="EMBL" id="NKCI01000172">
    <property type="protein sequence ID" value="RSL49888.1"/>
    <property type="molecule type" value="Genomic_DNA"/>
</dbReference>
<dbReference type="OrthoDB" id="10264020at2759"/>
<evidence type="ECO:0000313" key="2">
    <source>
        <dbReference type="Proteomes" id="UP000288168"/>
    </source>
</evidence>
<dbReference type="Proteomes" id="UP000288168">
    <property type="component" value="Unassembled WGS sequence"/>
</dbReference>
<name>A0A428PA21_9HYPO</name>
<sequence length="82" mass="9578">MCRQCHGMETVAEPKVKMLEEDEGFVGDFDFADVFEPSWDYKKPETESPEAQLKEIKNGIKRAMMAARKDTEKARVRPVRKW</sequence>
<evidence type="ECO:0000313" key="1">
    <source>
        <dbReference type="EMBL" id="RSL49888.1"/>
    </source>
</evidence>
<dbReference type="AlphaFoldDB" id="A0A428PA21"/>
<protein>
    <submittedName>
        <fullName evidence="1">Uncharacterized protein</fullName>
    </submittedName>
</protein>
<organism evidence="1 2">
    <name type="scientific">Fusarium duplospermum</name>
    <dbReference type="NCBI Taxonomy" id="1325734"/>
    <lineage>
        <taxon>Eukaryota</taxon>
        <taxon>Fungi</taxon>
        <taxon>Dikarya</taxon>
        <taxon>Ascomycota</taxon>
        <taxon>Pezizomycotina</taxon>
        <taxon>Sordariomycetes</taxon>
        <taxon>Hypocreomycetidae</taxon>
        <taxon>Hypocreales</taxon>
        <taxon>Nectriaceae</taxon>
        <taxon>Fusarium</taxon>
        <taxon>Fusarium solani species complex</taxon>
    </lineage>
</organism>
<accession>A0A428PA21</accession>
<reference evidence="1 2" key="1">
    <citation type="submission" date="2017-06" db="EMBL/GenBank/DDBJ databases">
        <title>Comparative genomic analysis of Ambrosia Fusariam Clade fungi.</title>
        <authorList>
            <person name="Stajich J.E."/>
            <person name="Carrillo J."/>
            <person name="Kijimoto T."/>
            <person name="Eskalen A."/>
            <person name="O'Donnell K."/>
            <person name="Kasson M."/>
        </authorList>
    </citation>
    <scope>NUCLEOTIDE SEQUENCE [LARGE SCALE GENOMIC DNA]</scope>
    <source>
        <strain evidence="1 2">NRRL62584</strain>
    </source>
</reference>
<gene>
    <name evidence="1" type="ORF">CEP54_012209</name>
</gene>
<proteinExistence type="predicted"/>
<keyword evidence="2" id="KW-1185">Reference proteome</keyword>